<accession>A0ABV3JWG1</accession>
<sequence>MVAKRKVNNPLALAVLTVLAERPMHQYGIARLLRLRGKEQSIKINYGSLSTVVHGLRKHGLIEVSGVQRQGNRPERTVYALTAEGRREMHDWLAELVAVPAREFPLFETALSLLPALHIDEARELLGRRLATRRAQAAAIRADLTSLTDTLPRVVLIELEFQLHMIEAEIAWIQGFQEELDRGTLGGAEVWREISETGRIPDVLRDLEDITD</sequence>
<dbReference type="InterPro" id="IPR052509">
    <property type="entry name" value="Metal_resp_DNA-bind_regulator"/>
</dbReference>
<dbReference type="RefSeq" id="WP_109278950.1">
    <property type="nucleotide sequence ID" value="NZ_JBFAUK010000007.1"/>
</dbReference>
<keyword evidence="3" id="KW-1185">Reference proteome</keyword>
<organism evidence="2 3">
    <name type="scientific">Streptomyces orinoci</name>
    <name type="common">Streptoverticillium orinoci</name>
    <dbReference type="NCBI Taxonomy" id="67339"/>
    <lineage>
        <taxon>Bacteria</taxon>
        <taxon>Bacillati</taxon>
        <taxon>Actinomycetota</taxon>
        <taxon>Actinomycetes</taxon>
        <taxon>Kitasatosporales</taxon>
        <taxon>Streptomycetaceae</taxon>
        <taxon>Streptomyces</taxon>
    </lineage>
</organism>
<gene>
    <name evidence="2" type="ORF">AB0L16_12250</name>
</gene>
<dbReference type="PANTHER" id="PTHR33169">
    <property type="entry name" value="PADR-FAMILY TRANSCRIPTIONAL REGULATOR"/>
    <property type="match status" value="1"/>
</dbReference>
<name>A0ABV3JWG1_STRON</name>
<dbReference type="InterPro" id="IPR005149">
    <property type="entry name" value="Tscrpt_reg_PadR_N"/>
</dbReference>
<dbReference type="InterPro" id="IPR036388">
    <property type="entry name" value="WH-like_DNA-bd_sf"/>
</dbReference>
<dbReference type="PANTHER" id="PTHR33169:SF14">
    <property type="entry name" value="TRANSCRIPTIONAL REGULATOR RV3488"/>
    <property type="match status" value="1"/>
</dbReference>
<protein>
    <submittedName>
        <fullName evidence="2">PadR family transcriptional regulator</fullName>
    </submittedName>
</protein>
<dbReference type="Gene3D" id="1.10.10.10">
    <property type="entry name" value="Winged helix-like DNA-binding domain superfamily/Winged helix DNA-binding domain"/>
    <property type="match status" value="1"/>
</dbReference>
<dbReference type="Proteomes" id="UP001552594">
    <property type="component" value="Unassembled WGS sequence"/>
</dbReference>
<dbReference type="Pfam" id="PF03551">
    <property type="entry name" value="PadR"/>
    <property type="match status" value="1"/>
</dbReference>
<reference evidence="2 3" key="1">
    <citation type="submission" date="2024-06" db="EMBL/GenBank/DDBJ databases">
        <title>The Natural Products Discovery Center: Release of the First 8490 Sequenced Strains for Exploring Actinobacteria Biosynthetic Diversity.</title>
        <authorList>
            <person name="Kalkreuter E."/>
            <person name="Kautsar S.A."/>
            <person name="Yang D."/>
            <person name="Bader C.D."/>
            <person name="Teijaro C.N."/>
            <person name="Fluegel L."/>
            <person name="Davis C.M."/>
            <person name="Simpson J.R."/>
            <person name="Lauterbach L."/>
            <person name="Steele A.D."/>
            <person name="Gui C."/>
            <person name="Meng S."/>
            <person name="Li G."/>
            <person name="Viehrig K."/>
            <person name="Ye F."/>
            <person name="Su P."/>
            <person name="Kiefer A.F."/>
            <person name="Nichols A."/>
            <person name="Cepeda A.J."/>
            <person name="Yan W."/>
            <person name="Fan B."/>
            <person name="Jiang Y."/>
            <person name="Adhikari A."/>
            <person name="Zheng C.-J."/>
            <person name="Schuster L."/>
            <person name="Cowan T.M."/>
            <person name="Smanski M.J."/>
            <person name="Chevrette M.G."/>
            <person name="De Carvalho L.P.S."/>
            <person name="Shen B."/>
        </authorList>
    </citation>
    <scope>NUCLEOTIDE SEQUENCE [LARGE SCALE GENOMIC DNA]</scope>
    <source>
        <strain evidence="2 3">NPDC052347</strain>
    </source>
</reference>
<comment type="caution">
    <text evidence="2">The sequence shown here is derived from an EMBL/GenBank/DDBJ whole genome shotgun (WGS) entry which is preliminary data.</text>
</comment>
<dbReference type="EMBL" id="JBFAUK010000007">
    <property type="protein sequence ID" value="MEV5507233.1"/>
    <property type="molecule type" value="Genomic_DNA"/>
</dbReference>
<proteinExistence type="predicted"/>
<feature type="domain" description="Transcription regulator PadR N-terminal" evidence="1">
    <location>
        <begin position="15"/>
        <end position="90"/>
    </location>
</feature>
<evidence type="ECO:0000259" key="1">
    <source>
        <dbReference type="Pfam" id="PF03551"/>
    </source>
</evidence>
<evidence type="ECO:0000313" key="3">
    <source>
        <dbReference type="Proteomes" id="UP001552594"/>
    </source>
</evidence>
<dbReference type="InterPro" id="IPR036390">
    <property type="entry name" value="WH_DNA-bd_sf"/>
</dbReference>
<dbReference type="SUPFAM" id="SSF46785">
    <property type="entry name" value="Winged helix' DNA-binding domain"/>
    <property type="match status" value="1"/>
</dbReference>
<evidence type="ECO:0000313" key="2">
    <source>
        <dbReference type="EMBL" id="MEV5507233.1"/>
    </source>
</evidence>